<accession>B6G0G3</accession>
<reference evidence="1 2" key="1">
    <citation type="submission" date="2008-09" db="EMBL/GenBank/DDBJ databases">
        <authorList>
            <person name="Fulton L."/>
            <person name="Clifton S."/>
            <person name="Fulton B."/>
            <person name="Xu J."/>
            <person name="Minx P."/>
            <person name="Pepin K.H."/>
            <person name="Johnson M."/>
            <person name="Thiruvilangam P."/>
            <person name="Bhonagiri V."/>
            <person name="Nash W.E."/>
            <person name="Mardis E.R."/>
            <person name="Wilson R.K."/>
        </authorList>
    </citation>
    <scope>NUCLEOTIDE SEQUENCE [LARGE SCALE GENOMIC DNA]</scope>
    <source>
        <strain evidence="1 2">DSM 13275</strain>
    </source>
</reference>
<dbReference type="eggNOG" id="COG4506">
    <property type="taxonomic scope" value="Bacteria"/>
</dbReference>
<sequence length="135" mass="15506">MSNKIIIKTKQYDADGNMDTIELKAYGQVIEKNGSIYIKYNQKEEDMEVKNTIKISEDCIKVIKTGSVNSTMTFTKGNKHTNKYATPQGIFLIDTKVNDFKISNGEKKLEVHLDYMIEIQNMFAGRNKMIIKVEK</sequence>
<dbReference type="RefSeq" id="WP_006440540.1">
    <property type="nucleotide sequence ID" value="NZ_DS995357.1"/>
</dbReference>
<name>B6G0G3_PEPHT</name>
<dbReference type="InterPro" id="IPR015231">
    <property type="entry name" value="DUF1934"/>
</dbReference>
<comment type="caution">
    <text evidence="1">The sequence shown here is derived from an EMBL/GenBank/DDBJ whole genome shotgun (WGS) entry which is preliminary data.</text>
</comment>
<keyword evidence="2" id="KW-1185">Reference proteome</keyword>
<dbReference type="Pfam" id="PF09148">
    <property type="entry name" value="DUF1934"/>
    <property type="match status" value="1"/>
</dbReference>
<organism evidence="1 2">
    <name type="scientific">Peptacetobacter hiranonis (strain DSM 13275 / JCM 10541 / KCTC 15199 / TO-931)</name>
    <name type="common">Clostridium hiranonis</name>
    <dbReference type="NCBI Taxonomy" id="500633"/>
    <lineage>
        <taxon>Bacteria</taxon>
        <taxon>Bacillati</taxon>
        <taxon>Bacillota</taxon>
        <taxon>Clostridia</taxon>
        <taxon>Peptostreptococcales</taxon>
        <taxon>Peptostreptococcaceae</taxon>
        <taxon>Peptacetobacter</taxon>
    </lineage>
</organism>
<dbReference type="Proteomes" id="UP000003178">
    <property type="component" value="Unassembled WGS sequence"/>
</dbReference>
<reference evidence="1 2" key="2">
    <citation type="submission" date="2008-10" db="EMBL/GenBank/DDBJ databases">
        <title>Draft genome sequence of Clostridium hiranonis (DSM 13275).</title>
        <authorList>
            <person name="Sudarsanam P."/>
            <person name="Ley R."/>
            <person name="Guruge J."/>
            <person name="Turnbaugh P.J."/>
            <person name="Mahowald M."/>
            <person name="Liep D."/>
            <person name="Gordon J."/>
        </authorList>
    </citation>
    <scope>NUCLEOTIDE SEQUENCE [LARGE SCALE GENOMIC DNA]</scope>
    <source>
        <strain evidence="1 2">DSM 13275</strain>
    </source>
</reference>
<dbReference type="Gene3D" id="2.40.128.20">
    <property type="match status" value="1"/>
</dbReference>
<dbReference type="STRING" id="500633.CLOHIR_01619"/>
<evidence type="ECO:0000313" key="2">
    <source>
        <dbReference type="Proteomes" id="UP000003178"/>
    </source>
</evidence>
<proteinExistence type="predicted"/>
<evidence type="ECO:0008006" key="3">
    <source>
        <dbReference type="Google" id="ProtNLM"/>
    </source>
</evidence>
<dbReference type="AlphaFoldDB" id="B6G0G3"/>
<gene>
    <name evidence="1" type="ORF">CLOHIR_01619</name>
</gene>
<dbReference type="OrthoDB" id="1680906at2"/>
<dbReference type="HOGENOM" id="CLU_120388_0_1_9"/>
<dbReference type="EMBL" id="ABWP01000065">
    <property type="protein sequence ID" value="EEA84773.1"/>
    <property type="molecule type" value="Genomic_DNA"/>
</dbReference>
<evidence type="ECO:0000313" key="1">
    <source>
        <dbReference type="EMBL" id="EEA84773.1"/>
    </source>
</evidence>
<dbReference type="SUPFAM" id="SSF50814">
    <property type="entry name" value="Lipocalins"/>
    <property type="match status" value="1"/>
</dbReference>
<dbReference type="InterPro" id="IPR012674">
    <property type="entry name" value="Calycin"/>
</dbReference>
<protein>
    <recommendedName>
        <fullName evidence="3">DUF1934 domain-containing protein</fullName>
    </recommendedName>
</protein>